<evidence type="ECO:0000256" key="1">
    <source>
        <dbReference type="SAM" id="MobiDB-lite"/>
    </source>
</evidence>
<feature type="compositionally biased region" description="Low complexity" evidence="1">
    <location>
        <begin position="280"/>
        <end position="290"/>
    </location>
</feature>
<dbReference type="AlphaFoldDB" id="A0AAX4JRQ8"/>
<evidence type="ECO:0000313" key="2">
    <source>
        <dbReference type="EMBL" id="WWC87801.1"/>
    </source>
</evidence>
<reference evidence="2 3" key="1">
    <citation type="submission" date="2024-01" db="EMBL/GenBank/DDBJ databases">
        <title>Comparative genomics of Cryptococcus and Kwoniella reveals pathogenesis evolution and contrasting modes of karyotype evolution via chromosome fusion or intercentromeric recombination.</title>
        <authorList>
            <person name="Coelho M.A."/>
            <person name="David-Palma M."/>
            <person name="Shea T."/>
            <person name="Bowers K."/>
            <person name="McGinley-Smith S."/>
            <person name="Mohammad A.W."/>
            <person name="Gnirke A."/>
            <person name="Yurkov A.M."/>
            <person name="Nowrousian M."/>
            <person name="Sun S."/>
            <person name="Cuomo C.A."/>
            <person name="Heitman J."/>
        </authorList>
    </citation>
    <scope>NUCLEOTIDE SEQUENCE [LARGE SCALE GENOMIC DNA]</scope>
    <source>
        <strain evidence="2 3">CBS 6074</strain>
    </source>
</reference>
<sequence>MRFTSPNSKPSLTPAGYKLLHLSEKKLSYLDGSLYDEGPALLKGVLVKESIKSAWKSVQEGSVVEMNDWTSLSAMGLDVVSEDDEDDEFNSEIQSGKEERWFEDLVSSFGEDDFDQPQSSQLQEEHEWVESNVTEPVFDEFDYDSSQIEAFTFPTPSSSPTSIPVDTTSSVPKVIVTDVDVVEVSDDDDEEEEAVDLAIPSHHHHSIIETFGSISQKSVMEQSIASPSLDPVSSHGLVPPSPIEAITSDWDESIYLYPQPYYTDFDDYIDDFSLPPPLIRSLSSSSTSTIDPDEEKECGTPPLRCSELDEQPSWLDQLKHEDTLPVDSNSESDVDQDDIDDIAVRRFTEDDDQGKVLGGIVGMALGFDREGLVLC</sequence>
<organism evidence="2 3">
    <name type="scientific">Kwoniella dendrophila CBS 6074</name>
    <dbReference type="NCBI Taxonomy" id="1295534"/>
    <lineage>
        <taxon>Eukaryota</taxon>
        <taxon>Fungi</taxon>
        <taxon>Dikarya</taxon>
        <taxon>Basidiomycota</taxon>
        <taxon>Agaricomycotina</taxon>
        <taxon>Tremellomycetes</taxon>
        <taxon>Tremellales</taxon>
        <taxon>Cryptococcaceae</taxon>
        <taxon>Kwoniella</taxon>
    </lineage>
</organism>
<dbReference type="RefSeq" id="XP_066074564.1">
    <property type="nucleotide sequence ID" value="XM_066218467.1"/>
</dbReference>
<accession>A0AAX4JRQ8</accession>
<dbReference type="GeneID" id="91093365"/>
<dbReference type="EMBL" id="CP144100">
    <property type="protein sequence ID" value="WWC87801.1"/>
    <property type="molecule type" value="Genomic_DNA"/>
</dbReference>
<keyword evidence="3" id="KW-1185">Reference proteome</keyword>
<gene>
    <name evidence="2" type="ORF">L201_002693</name>
</gene>
<dbReference type="Proteomes" id="UP001355207">
    <property type="component" value="Chromosome 3"/>
</dbReference>
<name>A0AAX4JRQ8_9TREE</name>
<proteinExistence type="predicted"/>
<feature type="region of interest" description="Disordered" evidence="1">
    <location>
        <begin position="280"/>
        <end position="300"/>
    </location>
</feature>
<protein>
    <submittedName>
        <fullName evidence="2">Uncharacterized protein</fullName>
    </submittedName>
</protein>
<evidence type="ECO:0000313" key="3">
    <source>
        <dbReference type="Proteomes" id="UP001355207"/>
    </source>
</evidence>